<dbReference type="EMBL" id="MUJZ01010001">
    <property type="protein sequence ID" value="OTF82149.1"/>
    <property type="molecule type" value="Genomic_DNA"/>
</dbReference>
<dbReference type="InterPro" id="IPR003439">
    <property type="entry name" value="ABC_transporter-like_ATP-bd"/>
</dbReference>
<comment type="caution">
    <text evidence="2">The sequence shown here is derived from an EMBL/GenBank/DDBJ whole genome shotgun (WGS) entry which is preliminary data.</text>
</comment>
<dbReference type="Gene3D" id="3.40.50.300">
    <property type="entry name" value="P-loop containing nucleotide triphosphate hydrolases"/>
    <property type="match status" value="1"/>
</dbReference>
<reference evidence="2 3" key="1">
    <citation type="submission" date="2017-03" db="EMBL/GenBank/DDBJ databases">
        <title>Genome Survey of Euroglyphus maynei.</title>
        <authorList>
            <person name="Arlian L.G."/>
            <person name="Morgan M.S."/>
            <person name="Rider S.D."/>
        </authorList>
    </citation>
    <scope>NUCLEOTIDE SEQUENCE [LARGE SCALE GENOMIC DNA]</scope>
    <source>
        <strain evidence="2">Arlian Lab</strain>
        <tissue evidence="2">Whole body</tissue>
    </source>
</reference>
<evidence type="ECO:0000259" key="1">
    <source>
        <dbReference type="Pfam" id="PF00005"/>
    </source>
</evidence>
<gene>
    <name evidence="2" type="ORF">BLA29_013360</name>
</gene>
<accession>A0A1Y3BME5</accession>
<keyword evidence="3" id="KW-1185">Reference proteome</keyword>
<dbReference type="GO" id="GO:0016887">
    <property type="term" value="F:ATP hydrolysis activity"/>
    <property type="evidence" value="ECO:0007669"/>
    <property type="project" value="InterPro"/>
</dbReference>
<sequence>EIYGLLGASGCGKTTLLRLILGQLSPCSGSIRVFDHEIHSSNERRQQRKQQCYLKNIGYMPQDIVLYHEFSTYEMLQYFGRLYRMKNIDCKKRIDELLKLLQLDGGDHDCSHRDQLIKHLSGGQRRRVSLAIALLHDPLLLILDEPTVGVDPLL</sequence>
<evidence type="ECO:0000313" key="2">
    <source>
        <dbReference type="EMBL" id="OTF82149.1"/>
    </source>
</evidence>
<dbReference type="Proteomes" id="UP000194236">
    <property type="component" value="Unassembled WGS sequence"/>
</dbReference>
<dbReference type="SUPFAM" id="SSF52540">
    <property type="entry name" value="P-loop containing nucleoside triphosphate hydrolases"/>
    <property type="match status" value="1"/>
</dbReference>
<feature type="non-terminal residue" evidence="2">
    <location>
        <position position="1"/>
    </location>
</feature>
<protein>
    <recommendedName>
        <fullName evidence="1">ABC transporter domain-containing protein</fullName>
    </recommendedName>
</protein>
<dbReference type="PANTHER" id="PTHR43038">
    <property type="entry name" value="ATP-BINDING CASSETTE, SUB-FAMILY H, MEMBER 1"/>
    <property type="match status" value="1"/>
</dbReference>
<dbReference type="Pfam" id="PF00005">
    <property type="entry name" value="ABC_tran"/>
    <property type="match status" value="1"/>
</dbReference>
<proteinExistence type="predicted"/>
<feature type="domain" description="ABC transporter" evidence="1">
    <location>
        <begin position="1"/>
        <end position="147"/>
    </location>
</feature>
<dbReference type="InterPro" id="IPR027417">
    <property type="entry name" value="P-loop_NTPase"/>
</dbReference>
<dbReference type="AlphaFoldDB" id="A0A1Y3BME5"/>
<dbReference type="OrthoDB" id="6150516at2759"/>
<organism evidence="2 3">
    <name type="scientific">Euroglyphus maynei</name>
    <name type="common">Mayne's house dust mite</name>
    <dbReference type="NCBI Taxonomy" id="6958"/>
    <lineage>
        <taxon>Eukaryota</taxon>
        <taxon>Metazoa</taxon>
        <taxon>Ecdysozoa</taxon>
        <taxon>Arthropoda</taxon>
        <taxon>Chelicerata</taxon>
        <taxon>Arachnida</taxon>
        <taxon>Acari</taxon>
        <taxon>Acariformes</taxon>
        <taxon>Sarcoptiformes</taxon>
        <taxon>Astigmata</taxon>
        <taxon>Psoroptidia</taxon>
        <taxon>Analgoidea</taxon>
        <taxon>Pyroglyphidae</taxon>
        <taxon>Pyroglyphinae</taxon>
        <taxon>Euroglyphus</taxon>
    </lineage>
</organism>
<feature type="non-terminal residue" evidence="2">
    <location>
        <position position="154"/>
    </location>
</feature>
<name>A0A1Y3BME5_EURMA</name>
<dbReference type="PANTHER" id="PTHR43038:SF3">
    <property type="entry name" value="ABC TRANSPORTER G FAMILY MEMBER 20 ISOFORM X1"/>
    <property type="match status" value="1"/>
</dbReference>
<dbReference type="GO" id="GO:0005524">
    <property type="term" value="F:ATP binding"/>
    <property type="evidence" value="ECO:0007669"/>
    <property type="project" value="InterPro"/>
</dbReference>
<evidence type="ECO:0000313" key="3">
    <source>
        <dbReference type="Proteomes" id="UP000194236"/>
    </source>
</evidence>